<proteinExistence type="predicted"/>
<organism evidence="1 2">
    <name type="scientific">Roseovarius ramblicola</name>
    <dbReference type="NCBI Taxonomy" id="2022336"/>
    <lineage>
        <taxon>Bacteria</taxon>
        <taxon>Pseudomonadati</taxon>
        <taxon>Pseudomonadota</taxon>
        <taxon>Alphaproteobacteria</taxon>
        <taxon>Rhodobacterales</taxon>
        <taxon>Roseobacteraceae</taxon>
        <taxon>Roseovarius</taxon>
    </lineage>
</organism>
<evidence type="ECO:0000313" key="1">
    <source>
        <dbReference type="EMBL" id="MFB9151086.1"/>
    </source>
</evidence>
<sequence length="77" mass="8704">MADTPDNHTIALLQEMRREMRGRFDAIDEKFDAIDERFDGVDARIDGLTHILTLMAGHSHDLDARVEALEDAAKPEI</sequence>
<gene>
    <name evidence="1" type="ORF">ACFFU4_15150</name>
</gene>
<protein>
    <submittedName>
        <fullName evidence="1">Uncharacterized protein</fullName>
    </submittedName>
</protein>
<dbReference type="Gene3D" id="6.10.250.2540">
    <property type="match status" value="1"/>
</dbReference>
<dbReference type="Proteomes" id="UP001589670">
    <property type="component" value="Unassembled WGS sequence"/>
</dbReference>
<keyword evidence="2" id="KW-1185">Reference proteome</keyword>
<reference evidence="1 2" key="1">
    <citation type="submission" date="2024-09" db="EMBL/GenBank/DDBJ databases">
        <authorList>
            <person name="Sun Q."/>
            <person name="Mori K."/>
        </authorList>
    </citation>
    <scope>NUCLEOTIDE SEQUENCE [LARGE SCALE GENOMIC DNA]</scope>
    <source>
        <strain evidence="1 2">CECT 9424</strain>
    </source>
</reference>
<accession>A0ABV5I328</accession>
<name>A0ABV5I328_9RHOB</name>
<comment type="caution">
    <text evidence="1">The sequence shown here is derived from an EMBL/GenBank/DDBJ whole genome shotgun (WGS) entry which is preliminary data.</text>
</comment>
<dbReference type="EMBL" id="JBHMEC010000026">
    <property type="protein sequence ID" value="MFB9151086.1"/>
    <property type="molecule type" value="Genomic_DNA"/>
</dbReference>
<evidence type="ECO:0000313" key="2">
    <source>
        <dbReference type="Proteomes" id="UP001589670"/>
    </source>
</evidence>
<dbReference type="RefSeq" id="WP_377070655.1">
    <property type="nucleotide sequence ID" value="NZ_JBHMEC010000026.1"/>
</dbReference>